<dbReference type="EMBL" id="JAGHQM010000019">
    <property type="protein sequence ID" value="KAH0566274.1"/>
    <property type="molecule type" value="Genomic_DNA"/>
</dbReference>
<sequence length="313" mass="35660">MSSGSTTPEEREIAGSEDDVLHPEDSPAANMELLTFRENVDNVFRDLTSRQIPTDYLEIISRSFEKKSDGDRVVLTLDGGIERRKVKDGAFDLEADVQFLPGGDLQQVTLLEQDEMKERETRQMSGHWRAHTAAKLLAHYDLSPNLVIKEEDQTALIVDQAKKTQQKPPWQMVLSGSSKDRLVSINSDNIKMVTDLRDSRAHFSCTIIELEGKSLISLMVKFRHLMIQEGARGDWGPERIVSILEAMIEDSRRLFLQSPILSRMSTRYKIIHSRNTRYGVDDSFMFRTMTTSESIREMLETGAAFYDSQRDPG</sequence>
<feature type="region of interest" description="Disordered" evidence="1">
    <location>
        <begin position="1"/>
        <end position="25"/>
    </location>
</feature>
<gene>
    <name evidence="2" type="ORF">GP486_000326</name>
</gene>
<feature type="compositionally biased region" description="Basic and acidic residues" evidence="1">
    <location>
        <begin position="8"/>
        <end position="25"/>
    </location>
</feature>
<keyword evidence="3" id="KW-1185">Reference proteome</keyword>
<proteinExistence type="predicted"/>
<dbReference type="Proteomes" id="UP000750711">
    <property type="component" value="Unassembled WGS sequence"/>
</dbReference>
<comment type="caution">
    <text evidence="2">The sequence shown here is derived from an EMBL/GenBank/DDBJ whole genome shotgun (WGS) entry which is preliminary data.</text>
</comment>
<reference evidence="2" key="1">
    <citation type="submission" date="2021-03" db="EMBL/GenBank/DDBJ databases">
        <title>Comparative genomics and phylogenomic investigation of the class Geoglossomycetes provide insights into ecological specialization and systematics.</title>
        <authorList>
            <person name="Melie T."/>
            <person name="Pirro S."/>
            <person name="Miller A.N."/>
            <person name="Quandt A."/>
        </authorList>
    </citation>
    <scope>NUCLEOTIDE SEQUENCE</scope>
    <source>
        <strain evidence="2">CAQ_001_2017</strain>
    </source>
</reference>
<evidence type="ECO:0000313" key="3">
    <source>
        <dbReference type="Proteomes" id="UP000750711"/>
    </source>
</evidence>
<name>A0A9P8LJ85_9PEZI</name>
<protein>
    <submittedName>
        <fullName evidence="2">Uncharacterized protein</fullName>
    </submittedName>
</protein>
<dbReference type="AlphaFoldDB" id="A0A9P8LJ85"/>
<organism evidence="2 3">
    <name type="scientific">Trichoglossum hirsutum</name>
    <dbReference type="NCBI Taxonomy" id="265104"/>
    <lineage>
        <taxon>Eukaryota</taxon>
        <taxon>Fungi</taxon>
        <taxon>Dikarya</taxon>
        <taxon>Ascomycota</taxon>
        <taxon>Pezizomycotina</taxon>
        <taxon>Geoglossomycetes</taxon>
        <taxon>Geoglossales</taxon>
        <taxon>Geoglossaceae</taxon>
        <taxon>Trichoglossum</taxon>
    </lineage>
</organism>
<accession>A0A9P8LJ85</accession>
<evidence type="ECO:0000256" key="1">
    <source>
        <dbReference type="SAM" id="MobiDB-lite"/>
    </source>
</evidence>
<evidence type="ECO:0000313" key="2">
    <source>
        <dbReference type="EMBL" id="KAH0566274.1"/>
    </source>
</evidence>